<evidence type="ECO:0000313" key="2">
    <source>
        <dbReference type="Proteomes" id="UP000036923"/>
    </source>
</evidence>
<comment type="caution">
    <text evidence="1">The sequence shown here is derived from an EMBL/GenBank/DDBJ whole genome shotgun (WGS) entry which is preliminary data.</text>
</comment>
<evidence type="ECO:0008006" key="3">
    <source>
        <dbReference type="Google" id="ProtNLM"/>
    </source>
</evidence>
<reference evidence="2" key="1">
    <citation type="submission" date="2015-07" db="EMBL/GenBank/DDBJ databases">
        <title>Near-Complete Genome Sequence of the Cellulolytic Bacterium Bacteroides (Pseudobacteroides) cellulosolvens ATCC 35603.</title>
        <authorList>
            <person name="Dassa B."/>
            <person name="Utturkar S.M."/>
            <person name="Klingeman D.M."/>
            <person name="Hurt R.A."/>
            <person name="Keller M."/>
            <person name="Xu J."/>
            <person name="Reddy Y.H.K."/>
            <person name="Borovok I."/>
            <person name="Grinberg I.R."/>
            <person name="Lamed R."/>
            <person name="Zhivin O."/>
            <person name="Bayer E.A."/>
            <person name="Brown S.D."/>
        </authorList>
    </citation>
    <scope>NUCLEOTIDE SEQUENCE [LARGE SCALE GENOMIC DNA]</scope>
    <source>
        <strain evidence="2">DSM 2933</strain>
    </source>
</reference>
<keyword evidence="2" id="KW-1185">Reference proteome</keyword>
<protein>
    <recommendedName>
        <fullName evidence="3">Virulence protein</fullName>
    </recommendedName>
</protein>
<sequence>MQEEKIILYSIEQGTQNVDYFADENFWLTQNSMAELFDAESNTITYHLQEI</sequence>
<dbReference type="OrthoDB" id="9802752at2"/>
<dbReference type="AlphaFoldDB" id="A0A0L6JTI7"/>
<dbReference type="Proteomes" id="UP000036923">
    <property type="component" value="Unassembled WGS sequence"/>
</dbReference>
<dbReference type="EMBL" id="LGTC01000001">
    <property type="protein sequence ID" value="KNY29166.1"/>
    <property type="molecule type" value="Genomic_DNA"/>
</dbReference>
<proteinExistence type="predicted"/>
<dbReference type="STRING" id="398512.Bccel_4440"/>
<name>A0A0L6JTI7_9FIRM</name>
<dbReference type="RefSeq" id="WP_154673503.1">
    <property type="nucleotide sequence ID" value="NZ_JQKC01000037.1"/>
</dbReference>
<gene>
    <name evidence="1" type="ORF">Bccel_4440</name>
</gene>
<evidence type="ECO:0000313" key="1">
    <source>
        <dbReference type="EMBL" id="KNY29166.1"/>
    </source>
</evidence>
<accession>A0A0L6JTI7</accession>
<organism evidence="1 2">
    <name type="scientific">Pseudobacteroides cellulosolvens ATCC 35603 = DSM 2933</name>
    <dbReference type="NCBI Taxonomy" id="398512"/>
    <lineage>
        <taxon>Bacteria</taxon>
        <taxon>Bacillati</taxon>
        <taxon>Bacillota</taxon>
        <taxon>Clostridia</taxon>
        <taxon>Eubacteriales</taxon>
        <taxon>Oscillospiraceae</taxon>
        <taxon>Pseudobacteroides</taxon>
    </lineage>
</organism>